<proteinExistence type="inferred from homology"/>
<dbReference type="Pfam" id="PF00270">
    <property type="entry name" value="DEAD"/>
    <property type="match status" value="1"/>
</dbReference>
<dbReference type="Gene3D" id="2.40.10.170">
    <property type="match status" value="1"/>
</dbReference>
<comment type="similarity">
    <text evidence="9">In the C-terminal section; belongs to the helicase family. RecG subfamily.</text>
</comment>
<dbReference type="NCBIfam" id="TIGR00580">
    <property type="entry name" value="mfd"/>
    <property type="match status" value="1"/>
</dbReference>
<dbReference type="InterPro" id="IPR036101">
    <property type="entry name" value="CarD-like/TRCF_RID_sf"/>
</dbReference>
<dbReference type="SMART" id="SM01058">
    <property type="entry name" value="CarD_TRCF"/>
    <property type="match status" value="1"/>
</dbReference>
<dbReference type="Proteomes" id="UP001056539">
    <property type="component" value="Chromosome"/>
</dbReference>
<dbReference type="CDD" id="cd17991">
    <property type="entry name" value="DEXHc_TRCF"/>
    <property type="match status" value="1"/>
</dbReference>
<dbReference type="PANTHER" id="PTHR47964:SF1">
    <property type="entry name" value="ATP-DEPENDENT DNA HELICASE HOMOLOG RECG, CHLOROPLASTIC"/>
    <property type="match status" value="1"/>
</dbReference>
<dbReference type="Gene3D" id="3.90.1150.50">
    <property type="entry name" value="Transcription-repair-coupling factor, D7 domain"/>
    <property type="match status" value="1"/>
</dbReference>
<dbReference type="Pfam" id="PF00271">
    <property type="entry name" value="Helicase_C"/>
    <property type="match status" value="1"/>
</dbReference>
<evidence type="ECO:0000256" key="5">
    <source>
        <dbReference type="ARBA" id="ARBA00022806"/>
    </source>
</evidence>
<dbReference type="GO" id="GO:0003678">
    <property type="term" value="F:DNA helicase activity"/>
    <property type="evidence" value="ECO:0007669"/>
    <property type="project" value="TreeGrafter"/>
</dbReference>
<dbReference type="InterPro" id="IPR027417">
    <property type="entry name" value="P-loop_NTPase"/>
</dbReference>
<dbReference type="AlphaFoldDB" id="A0AAX3BCL0"/>
<keyword evidence="3 9" id="KW-0227">DNA damage</keyword>
<dbReference type="InterPro" id="IPR005118">
    <property type="entry name" value="TRCF_C"/>
</dbReference>
<dbReference type="InterPro" id="IPR011545">
    <property type="entry name" value="DEAD/DEAH_box_helicase_dom"/>
</dbReference>
<evidence type="ECO:0000313" key="12">
    <source>
        <dbReference type="EMBL" id="URA09934.1"/>
    </source>
</evidence>
<dbReference type="PANTHER" id="PTHR47964">
    <property type="entry name" value="ATP-DEPENDENT DNA HELICASE HOMOLOG RECG, CHLOROPLASTIC"/>
    <property type="match status" value="1"/>
</dbReference>
<comment type="similarity">
    <text evidence="9">In the N-terminal section; belongs to the UvrB family.</text>
</comment>
<evidence type="ECO:0000256" key="4">
    <source>
        <dbReference type="ARBA" id="ARBA00022801"/>
    </source>
</evidence>
<feature type="domain" description="Helicase ATP-binding" evidence="10">
    <location>
        <begin position="569"/>
        <end position="730"/>
    </location>
</feature>
<dbReference type="GO" id="GO:0005524">
    <property type="term" value="F:ATP binding"/>
    <property type="evidence" value="ECO:0007669"/>
    <property type="project" value="UniProtKB-UniRule"/>
</dbReference>
<dbReference type="Pfam" id="PF03461">
    <property type="entry name" value="TRCF"/>
    <property type="match status" value="1"/>
</dbReference>
<dbReference type="SUPFAM" id="SSF141259">
    <property type="entry name" value="CarD-like"/>
    <property type="match status" value="1"/>
</dbReference>
<dbReference type="GO" id="GO:0000716">
    <property type="term" value="P:transcription-coupled nucleotide-excision repair, DNA damage recognition"/>
    <property type="evidence" value="ECO:0007669"/>
    <property type="project" value="UniProtKB-UniRule"/>
</dbReference>
<name>A0AAX3BCL0_9SPIR</name>
<keyword evidence="13" id="KW-1185">Reference proteome</keyword>
<dbReference type="InterPro" id="IPR004576">
    <property type="entry name" value="Mfd"/>
</dbReference>
<dbReference type="GO" id="GO:0006355">
    <property type="term" value="P:regulation of DNA-templated transcription"/>
    <property type="evidence" value="ECO:0007669"/>
    <property type="project" value="UniProtKB-UniRule"/>
</dbReference>
<dbReference type="KEGG" id="taqu:KDW03_10705"/>
<keyword evidence="7 9" id="KW-0238">DNA-binding</keyword>
<dbReference type="GO" id="GO:0005737">
    <property type="term" value="C:cytoplasm"/>
    <property type="evidence" value="ECO:0007669"/>
    <property type="project" value="UniProtKB-SubCell"/>
</dbReference>
<dbReference type="InterPro" id="IPR003711">
    <property type="entry name" value="CarD-like/TRCF_RID"/>
</dbReference>
<comment type="subcellular location">
    <subcellularLocation>
        <location evidence="9">Cytoplasm</location>
    </subcellularLocation>
</comment>
<dbReference type="Gene3D" id="3.40.50.300">
    <property type="entry name" value="P-loop containing nucleotide triphosphate hydrolases"/>
    <property type="match status" value="2"/>
</dbReference>
<evidence type="ECO:0000313" key="13">
    <source>
        <dbReference type="Proteomes" id="UP001056539"/>
    </source>
</evidence>
<evidence type="ECO:0000256" key="1">
    <source>
        <dbReference type="ARBA" id="ARBA00022490"/>
    </source>
</evidence>
<dbReference type="SMART" id="SM00487">
    <property type="entry name" value="DEXDc"/>
    <property type="match status" value="1"/>
</dbReference>
<evidence type="ECO:0000256" key="6">
    <source>
        <dbReference type="ARBA" id="ARBA00022840"/>
    </source>
</evidence>
<keyword evidence="1 9" id="KW-0963">Cytoplasm</keyword>
<dbReference type="RefSeq" id="WP_271435066.1">
    <property type="nucleotide sequence ID" value="NZ_CP073355.1"/>
</dbReference>
<keyword evidence="2 9" id="KW-0547">Nucleotide-binding</keyword>
<reference evidence="12" key="2">
    <citation type="submission" date="2022-06" db="EMBL/GenBank/DDBJ databases">
        <title>Thermospira aquatica gen. nov., sp. nov.</title>
        <authorList>
            <person name="Ben Ali Gam Z."/>
            <person name="Labat M."/>
        </authorList>
    </citation>
    <scope>NUCLEOTIDE SEQUENCE</scope>
    <source>
        <strain evidence="12">F1F22</strain>
    </source>
</reference>
<dbReference type="GO" id="GO:0016787">
    <property type="term" value="F:hydrolase activity"/>
    <property type="evidence" value="ECO:0007669"/>
    <property type="project" value="UniProtKB-KW"/>
</dbReference>
<protein>
    <recommendedName>
        <fullName evidence="9">Transcription-repair-coupling factor</fullName>
        <shortName evidence="9">TRCF</shortName>
        <ecNumber evidence="9">3.6.4.-</ecNumber>
    </recommendedName>
</protein>
<dbReference type="SMART" id="SM00982">
    <property type="entry name" value="TRCF"/>
    <property type="match status" value="1"/>
</dbReference>
<dbReference type="GO" id="GO:0003684">
    <property type="term" value="F:damaged DNA binding"/>
    <property type="evidence" value="ECO:0007669"/>
    <property type="project" value="InterPro"/>
</dbReference>
<dbReference type="Pfam" id="PF02559">
    <property type="entry name" value="CarD_TRCF_RID"/>
    <property type="match status" value="1"/>
</dbReference>
<evidence type="ECO:0000259" key="10">
    <source>
        <dbReference type="PROSITE" id="PS51192"/>
    </source>
</evidence>
<dbReference type="PROSITE" id="PS51194">
    <property type="entry name" value="HELICASE_CTER"/>
    <property type="match status" value="1"/>
</dbReference>
<dbReference type="SUPFAM" id="SSF52540">
    <property type="entry name" value="P-loop containing nucleoside triphosphate hydrolases"/>
    <property type="match status" value="4"/>
</dbReference>
<organism evidence="12 13">
    <name type="scientific">Thermospira aquatica</name>
    <dbReference type="NCBI Taxonomy" id="2828656"/>
    <lineage>
        <taxon>Bacteria</taxon>
        <taxon>Pseudomonadati</taxon>
        <taxon>Spirochaetota</taxon>
        <taxon>Spirochaetia</taxon>
        <taxon>Brevinematales</taxon>
        <taxon>Thermospiraceae</taxon>
        <taxon>Thermospira</taxon>
    </lineage>
</organism>
<keyword evidence="8 9" id="KW-0234">DNA repair</keyword>
<dbReference type="SMART" id="SM00490">
    <property type="entry name" value="HELICc"/>
    <property type="match status" value="1"/>
</dbReference>
<evidence type="ECO:0000259" key="11">
    <source>
        <dbReference type="PROSITE" id="PS51194"/>
    </source>
</evidence>
<comment type="function">
    <text evidence="9">Couples transcription and DNA repair by recognizing RNA polymerase (RNAP) stalled at DNA lesions. Mediates ATP-dependent release of RNAP and its truncated transcript from the DNA, and recruitment of nucleotide excision repair machinery to the damaged site.</text>
</comment>
<dbReference type="HAMAP" id="MF_00969">
    <property type="entry name" value="TRCF"/>
    <property type="match status" value="1"/>
</dbReference>
<evidence type="ECO:0000256" key="8">
    <source>
        <dbReference type="ARBA" id="ARBA00023204"/>
    </source>
</evidence>
<evidence type="ECO:0000256" key="2">
    <source>
        <dbReference type="ARBA" id="ARBA00022741"/>
    </source>
</evidence>
<keyword evidence="6 9" id="KW-0067">ATP-binding</keyword>
<dbReference type="InterPro" id="IPR014001">
    <property type="entry name" value="Helicase_ATP-bd"/>
</dbReference>
<evidence type="ECO:0000256" key="7">
    <source>
        <dbReference type="ARBA" id="ARBA00023125"/>
    </source>
</evidence>
<dbReference type="SUPFAM" id="SSF143517">
    <property type="entry name" value="TRCF domain-like"/>
    <property type="match status" value="1"/>
</dbReference>
<dbReference type="EMBL" id="CP073355">
    <property type="protein sequence ID" value="URA09934.1"/>
    <property type="molecule type" value="Genomic_DNA"/>
</dbReference>
<dbReference type="InterPro" id="IPR047112">
    <property type="entry name" value="RecG/Mfd"/>
</dbReference>
<dbReference type="InterPro" id="IPR037235">
    <property type="entry name" value="TRCF-like_C_D7"/>
</dbReference>
<evidence type="ECO:0000256" key="9">
    <source>
        <dbReference type="HAMAP-Rule" id="MF_00969"/>
    </source>
</evidence>
<keyword evidence="4 9" id="KW-0378">Hydrolase</keyword>
<evidence type="ECO:0000256" key="3">
    <source>
        <dbReference type="ARBA" id="ARBA00022763"/>
    </source>
</evidence>
<dbReference type="EC" id="3.6.4.-" evidence="9"/>
<gene>
    <name evidence="9 12" type="primary">mfd</name>
    <name evidence="12" type="ORF">KDW03_10705</name>
</gene>
<keyword evidence="5" id="KW-0347">Helicase</keyword>
<sequence>MRLLLEHLEKFLDWREIEKALSSTCIQEMLPQGFLGFFFTLLQQKGYQIFFLARNEIEAEEIYQSVLSVGGNACFFPEVDVVPYAHVLPSLDKLGDRMRCLYRLLEGKNDVVVGTAEAFGRKLLPPQFFLRSEKRLIVGQRMDRDALIDWLGRSHYIRDHKVLEPATFAVKGDIVDVFSPHAPAPCRIVFFDDVIEEIKFFDVASQVSQEKVDEVLLLPATEFACEWELSRSKEDEDVAVAHSTFLRGYNTLASLLDYSGEKSVVFLSSESDQHWQGMYQKYLGSENLFWSWEDFEKRIAHRWVYQGASKSNTLVHGIMDAPLYGEGFALFVENLSRHYLSEGYRVIITVEFEDLAKRLQKILKDFDPRIVSLEETQWSGVNIVVMDYEHGFEWRHGKILLLSESDISGKKRLFRKRLRQMDTMLDDLESIAMGDYVVHLNYGIGIFKGVERLSILGKEKDYIHLEYADQEKLYVPLEQSALIGKYIGDPSHKPKLDSLGGKSWSKKREAVKKSVAEFAQRLVAVYAKRQAFKGHAFSPDTVWQKEFEDKFEYIETPDQRKVIEEIKKDMESSIPMDRLLCGDVGFGKTEVAMRAAFKAVMDGKQVAVVAPTTVLVEQHYYTFTRRFEGFPVKIAFLSRFTDPREQKRILQAVHTHQIDIIIGTHKLFSPQIQFHSLGLVIIDEEHKFGVEQKEILKERYPHVDFLSLSATPIPRTLNLALSSIRDMSLLQTPPDMRIPVETVVSDFTWEVVRYAIRQEFARNGQVYFIHNTIKNLSEYAYRIQQEVPEAKVVIGHGQMEEEALDHAFMGFVRGDYNVFVSTTIVESGLDISRANTLIVSDAHRYGLSQLYQLKGRVGRGKELGYAYFLYPARHSLTENAHKRLFVISEYTDLGAGFQVAMKDLEIRGAGNILGREQHGNILAVGYDLYVRMLREEIQRLKGEYKPIVEPLIDLNYHAAIPETYIQSSAEKMEIYKLMLSVATEEDIRRLSEVLRDRYGAYPAEVETLFEIARLKIRAKQLGVDSIIEQTRYIHIRFVNPAAINVEKLLLVKKTGKHSFELNPKEPSVISYESFDGSVEMKVNRLIRFLEDICDIV</sequence>
<dbReference type="PROSITE" id="PS51192">
    <property type="entry name" value="HELICASE_ATP_BIND_1"/>
    <property type="match status" value="1"/>
</dbReference>
<dbReference type="Pfam" id="PF17757">
    <property type="entry name" value="UvrB_inter"/>
    <property type="match status" value="1"/>
</dbReference>
<accession>A0AAX3BCL0</accession>
<dbReference type="Gene3D" id="3.30.2060.10">
    <property type="entry name" value="Penicillin-binding protein 1b domain"/>
    <property type="match status" value="1"/>
</dbReference>
<feature type="domain" description="Helicase C-terminal" evidence="11">
    <location>
        <begin position="755"/>
        <end position="905"/>
    </location>
</feature>
<reference evidence="12" key="1">
    <citation type="submission" date="2021-04" db="EMBL/GenBank/DDBJ databases">
        <authorList>
            <person name="Postec A."/>
        </authorList>
    </citation>
    <scope>NUCLEOTIDE SEQUENCE</scope>
    <source>
        <strain evidence="12">F1F22</strain>
    </source>
</reference>
<dbReference type="InterPro" id="IPR041471">
    <property type="entry name" value="UvrB_inter"/>
</dbReference>
<dbReference type="InterPro" id="IPR001650">
    <property type="entry name" value="Helicase_C-like"/>
</dbReference>